<organism evidence="1 2">
    <name type="scientific">Paraglaciecola psychrophila 170</name>
    <dbReference type="NCBI Taxonomy" id="1129794"/>
    <lineage>
        <taxon>Bacteria</taxon>
        <taxon>Pseudomonadati</taxon>
        <taxon>Pseudomonadota</taxon>
        <taxon>Gammaproteobacteria</taxon>
        <taxon>Alteromonadales</taxon>
        <taxon>Alteromonadaceae</taxon>
        <taxon>Paraglaciecola</taxon>
    </lineage>
</organism>
<dbReference type="EMBL" id="CP003837">
    <property type="protein sequence ID" value="AGH45332.1"/>
    <property type="molecule type" value="Genomic_DNA"/>
</dbReference>
<dbReference type="Proteomes" id="UP000011864">
    <property type="component" value="Chromosome"/>
</dbReference>
<sequence length="43" mass="4879">MLPESTIVKLARVRLASRVVDVLNINEYGDFFQSKSLTINKLV</sequence>
<dbReference type="KEGG" id="gps:C427_3223"/>
<protein>
    <submittedName>
        <fullName evidence="1">Uncharacterized protein</fullName>
    </submittedName>
</protein>
<keyword evidence="2" id="KW-1185">Reference proteome</keyword>
<dbReference type="HOGENOM" id="CLU_3237219_0_0_6"/>
<name>K7AFM6_9ALTE</name>
<proteinExistence type="predicted"/>
<accession>K7AFM6</accession>
<reference evidence="1 2" key="1">
    <citation type="journal article" date="2013" name="Genome Announc.">
        <title>Complete Genome Sequence of Glaciecola psychrophila Strain 170T.</title>
        <authorList>
            <person name="Yin J."/>
            <person name="Chen J."/>
            <person name="Liu G."/>
            <person name="Yu Y."/>
            <person name="Song L."/>
            <person name="Wang X."/>
            <person name="Qu X."/>
        </authorList>
    </citation>
    <scope>NUCLEOTIDE SEQUENCE [LARGE SCALE GENOMIC DNA]</scope>
    <source>
        <strain evidence="1 2">170</strain>
    </source>
</reference>
<evidence type="ECO:0000313" key="2">
    <source>
        <dbReference type="Proteomes" id="UP000011864"/>
    </source>
</evidence>
<evidence type="ECO:0000313" key="1">
    <source>
        <dbReference type="EMBL" id="AGH45332.1"/>
    </source>
</evidence>
<gene>
    <name evidence="1" type="ORF">C427_3223</name>
</gene>
<dbReference type="AlphaFoldDB" id="K7AFM6"/>